<feature type="compositionally biased region" description="Polar residues" evidence="3">
    <location>
        <begin position="415"/>
        <end position="429"/>
    </location>
</feature>
<dbReference type="GO" id="GO:0000160">
    <property type="term" value="P:phosphorelay signal transduction system"/>
    <property type="evidence" value="ECO:0007669"/>
    <property type="project" value="InterPro"/>
</dbReference>
<feature type="DNA-binding region" description="OmpR/PhoB-type" evidence="2">
    <location>
        <begin position="281"/>
        <end position="374"/>
    </location>
</feature>
<protein>
    <submittedName>
        <fullName evidence="5">Bifunctional uroporphyrinogen-III synthetase/response regulator domain protein</fullName>
    </submittedName>
</protein>
<dbReference type="CDD" id="cd00383">
    <property type="entry name" value="trans_reg_C"/>
    <property type="match status" value="1"/>
</dbReference>
<feature type="compositionally biased region" description="Low complexity" evidence="3">
    <location>
        <begin position="478"/>
        <end position="525"/>
    </location>
</feature>
<dbReference type="Pfam" id="PF02602">
    <property type="entry name" value="HEM4"/>
    <property type="match status" value="1"/>
</dbReference>
<feature type="compositionally biased region" description="Low complexity" evidence="3">
    <location>
        <begin position="453"/>
        <end position="465"/>
    </location>
</feature>
<dbReference type="PANTHER" id="PTHR40082">
    <property type="entry name" value="BLR5956 PROTEIN"/>
    <property type="match status" value="1"/>
</dbReference>
<name>A0A378Y8V1_9NOCA</name>
<evidence type="ECO:0000313" key="6">
    <source>
        <dbReference type="Proteomes" id="UP000255467"/>
    </source>
</evidence>
<feature type="domain" description="OmpR/PhoB-type" evidence="4">
    <location>
        <begin position="281"/>
        <end position="374"/>
    </location>
</feature>
<keyword evidence="6" id="KW-1185">Reference proteome</keyword>
<evidence type="ECO:0000256" key="2">
    <source>
        <dbReference type="PROSITE-ProRule" id="PRU01091"/>
    </source>
</evidence>
<feature type="region of interest" description="Disordered" evidence="3">
    <location>
        <begin position="375"/>
        <end position="429"/>
    </location>
</feature>
<dbReference type="GO" id="GO:0004852">
    <property type="term" value="F:uroporphyrinogen-III synthase activity"/>
    <property type="evidence" value="ECO:0007669"/>
    <property type="project" value="InterPro"/>
</dbReference>
<dbReference type="InterPro" id="IPR003754">
    <property type="entry name" value="4pyrrol_synth_uPrphyn_synth"/>
</dbReference>
<dbReference type="EMBL" id="UGRY01000002">
    <property type="protein sequence ID" value="SUA72931.1"/>
    <property type="molecule type" value="Genomic_DNA"/>
</dbReference>
<dbReference type="NCBIfam" id="NF005568">
    <property type="entry name" value="PRK07239.1"/>
    <property type="match status" value="1"/>
</dbReference>
<dbReference type="SUPFAM" id="SSF69618">
    <property type="entry name" value="HemD-like"/>
    <property type="match status" value="1"/>
</dbReference>
<dbReference type="Proteomes" id="UP000255467">
    <property type="component" value="Unassembled WGS sequence"/>
</dbReference>
<dbReference type="Gene3D" id="3.40.50.10090">
    <property type="match status" value="2"/>
</dbReference>
<evidence type="ECO:0000313" key="5">
    <source>
        <dbReference type="EMBL" id="SUA72931.1"/>
    </source>
</evidence>
<dbReference type="InterPro" id="IPR001867">
    <property type="entry name" value="OmpR/PhoB-type_DNA-bd"/>
</dbReference>
<dbReference type="InterPro" id="IPR036108">
    <property type="entry name" value="4pyrrol_syn_uPrphyn_synt_sf"/>
</dbReference>
<dbReference type="InterPro" id="IPR016032">
    <property type="entry name" value="Sig_transdc_resp-reg_C-effctor"/>
</dbReference>
<dbReference type="CDD" id="cd06578">
    <property type="entry name" value="HemD"/>
    <property type="match status" value="1"/>
</dbReference>
<dbReference type="GO" id="GO:0006355">
    <property type="term" value="P:regulation of DNA-templated transcription"/>
    <property type="evidence" value="ECO:0007669"/>
    <property type="project" value="InterPro"/>
</dbReference>
<sequence length="574" mass="59827">MTELDSPTPLAGFTIGITAARRSEELATLLQRRGANIVTAPAIRIIPLSDDTELERVTRQLVAEPPQIAVATTGIGFRGWMEAAEGWGLAEELRETLSATRMLARGPKAKGAIRAAELREEWSPASESSAEVLDHLLAQGVEGVRIAVQLHGATTEWEPVPDFCEVLRMAGADVVPVPVYRWIPPEDRTPMDRLIEAIVTSGLDCVTFTSAPAVASLLMRAKETGLLEAVLHALRGRVLAACVGPITAAPLEELGVPTSMPGRARLGALARHVAEELPRRANRIQAGGHNLSVRGGCVVVDGQVRQLAPAPMALMRALARQPGRVVSREDLLAALPGGGEDTHAVETAIARLRAGLGTPKAIQTVVKRGYRLALDPTESYDNPRPATSAPRQPYPGRGTNPGARPVFPPRAPGPDQSSASASFRQAHSVTAHTEFPAAPAPVRPVRVADSAVAPASSGSVRPAVPQARPVDAQAAGRPVPAADSPVAPASSRSARAANTRTAQAVRAVDAAATSASSDSARPADTQARSVDPSAASRALRPAGRPTVPAQGNPPVTGSGVPVRPTRPAPSLGAW</sequence>
<gene>
    <name evidence="5" type="ORF">NCTC1934_00363</name>
</gene>
<organism evidence="5 6">
    <name type="scientific">Nocardia otitidiscaviarum</name>
    <dbReference type="NCBI Taxonomy" id="1823"/>
    <lineage>
        <taxon>Bacteria</taxon>
        <taxon>Bacillati</taxon>
        <taxon>Actinomycetota</taxon>
        <taxon>Actinomycetes</taxon>
        <taxon>Mycobacteriales</taxon>
        <taxon>Nocardiaceae</taxon>
        <taxon>Nocardia</taxon>
    </lineage>
</organism>
<proteinExistence type="predicted"/>
<dbReference type="PANTHER" id="PTHR40082:SF1">
    <property type="entry name" value="BLR5956 PROTEIN"/>
    <property type="match status" value="1"/>
</dbReference>
<dbReference type="SMART" id="SM00862">
    <property type="entry name" value="Trans_reg_C"/>
    <property type="match status" value="1"/>
</dbReference>
<dbReference type="InterPro" id="IPR039793">
    <property type="entry name" value="UROS/Hem4"/>
</dbReference>
<keyword evidence="1 2" id="KW-0238">DNA-binding</keyword>
<dbReference type="InterPro" id="IPR036388">
    <property type="entry name" value="WH-like_DNA-bd_sf"/>
</dbReference>
<dbReference type="STRING" id="1406858.GCA_000710895_01608"/>
<evidence type="ECO:0000256" key="3">
    <source>
        <dbReference type="SAM" id="MobiDB-lite"/>
    </source>
</evidence>
<feature type="region of interest" description="Disordered" evidence="3">
    <location>
        <begin position="453"/>
        <end position="574"/>
    </location>
</feature>
<dbReference type="SUPFAM" id="SSF46894">
    <property type="entry name" value="C-terminal effector domain of the bipartite response regulators"/>
    <property type="match status" value="1"/>
</dbReference>
<dbReference type="PROSITE" id="PS51755">
    <property type="entry name" value="OMPR_PHOB"/>
    <property type="match status" value="1"/>
</dbReference>
<dbReference type="Gene3D" id="1.10.10.10">
    <property type="entry name" value="Winged helix-like DNA-binding domain superfamily/Winged helix DNA-binding domain"/>
    <property type="match status" value="1"/>
</dbReference>
<evidence type="ECO:0000259" key="4">
    <source>
        <dbReference type="PROSITE" id="PS51755"/>
    </source>
</evidence>
<dbReference type="AlphaFoldDB" id="A0A378Y8V1"/>
<dbReference type="GO" id="GO:0006780">
    <property type="term" value="P:uroporphyrinogen III biosynthetic process"/>
    <property type="evidence" value="ECO:0007669"/>
    <property type="project" value="InterPro"/>
</dbReference>
<dbReference type="Pfam" id="PF00486">
    <property type="entry name" value="Trans_reg_C"/>
    <property type="match status" value="1"/>
</dbReference>
<accession>A0A378Y8V1</accession>
<reference evidence="5 6" key="1">
    <citation type="submission" date="2018-06" db="EMBL/GenBank/DDBJ databases">
        <authorList>
            <consortium name="Pathogen Informatics"/>
            <person name="Doyle S."/>
        </authorList>
    </citation>
    <scope>NUCLEOTIDE SEQUENCE [LARGE SCALE GENOMIC DNA]</scope>
    <source>
        <strain evidence="5 6">NCTC1934</strain>
    </source>
</reference>
<evidence type="ECO:0000256" key="1">
    <source>
        <dbReference type="ARBA" id="ARBA00023125"/>
    </source>
</evidence>
<dbReference type="GO" id="GO:0003677">
    <property type="term" value="F:DNA binding"/>
    <property type="evidence" value="ECO:0007669"/>
    <property type="project" value="UniProtKB-UniRule"/>
</dbReference>